<dbReference type="InterPro" id="IPR000061">
    <property type="entry name" value="Surp"/>
</dbReference>
<dbReference type="Gene3D" id="1.10.10.790">
    <property type="entry name" value="Surp module"/>
    <property type="match status" value="1"/>
</dbReference>
<dbReference type="RefSeq" id="XP_024582523.1">
    <property type="nucleotide sequence ID" value="XM_024716978.1"/>
</dbReference>
<organism evidence="2 3">
    <name type="scientific">Plasmopara halstedii</name>
    <name type="common">Downy mildew of sunflower</name>
    <dbReference type="NCBI Taxonomy" id="4781"/>
    <lineage>
        <taxon>Eukaryota</taxon>
        <taxon>Sar</taxon>
        <taxon>Stramenopiles</taxon>
        <taxon>Oomycota</taxon>
        <taxon>Peronosporomycetes</taxon>
        <taxon>Peronosporales</taxon>
        <taxon>Peronosporaceae</taxon>
        <taxon>Plasmopara</taxon>
    </lineage>
</organism>
<dbReference type="GeneID" id="36397628"/>
<dbReference type="PROSITE" id="PS50128">
    <property type="entry name" value="SURP"/>
    <property type="match status" value="1"/>
</dbReference>
<feature type="domain" description="SURP motif" evidence="1">
    <location>
        <begin position="67"/>
        <end position="109"/>
    </location>
</feature>
<dbReference type="AlphaFoldDB" id="A0A0P1AXI9"/>
<evidence type="ECO:0000313" key="2">
    <source>
        <dbReference type="EMBL" id="CEG46154.1"/>
    </source>
</evidence>
<dbReference type="GO" id="GO:0006396">
    <property type="term" value="P:RNA processing"/>
    <property type="evidence" value="ECO:0007669"/>
    <property type="project" value="InterPro"/>
</dbReference>
<dbReference type="GO" id="GO:0006874">
    <property type="term" value="P:intracellular calcium ion homeostasis"/>
    <property type="evidence" value="ECO:0007669"/>
    <property type="project" value="TreeGrafter"/>
</dbReference>
<name>A0A0P1AXI9_PLAHL</name>
<dbReference type="SMART" id="SM00648">
    <property type="entry name" value="SWAP"/>
    <property type="match status" value="1"/>
</dbReference>
<dbReference type="InterPro" id="IPR035967">
    <property type="entry name" value="SWAP/Surp_sf"/>
</dbReference>
<dbReference type="GO" id="GO:0048471">
    <property type="term" value="C:perinuclear region of cytoplasm"/>
    <property type="evidence" value="ECO:0007669"/>
    <property type="project" value="TreeGrafter"/>
</dbReference>
<dbReference type="Pfam" id="PF01805">
    <property type="entry name" value="Surp"/>
    <property type="match status" value="1"/>
</dbReference>
<dbReference type="STRING" id="4781.A0A0P1AXI9"/>
<dbReference type="EMBL" id="CCYD01002047">
    <property type="protein sequence ID" value="CEG46154.1"/>
    <property type="molecule type" value="Genomic_DNA"/>
</dbReference>
<dbReference type="OMA" id="PYSDYYQ"/>
<dbReference type="GO" id="GO:0003723">
    <property type="term" value="F:RNA binding"/>
    <property type="evidence" value="ECO:0007669"/>
    <property type="project" value="InterPro"/>
</dbReference>
<protein>
    <submittedName>
        <fullName evidence="2">Splicing factor 3a, subunit 1</fullName>
    </submittedName>
</protein>
<evidence type="ECO:0000313" key="3">
    <source>
        <dbReference type="Proteomes" id="UP000054928"/>
    </source>
</evidence>
<sequence length="271" mass="30076">MSQLEEQFQARIAQAKEAARLASIAAAARANHALDAPSFASIPAVPNTPLDVTPSSIENIPFDVKNRIDRLVEFVARNGDAFEAAAKEREANNPDFAFLKPGGPYSNYYQAKKQQMCGAQQVSMAPPAKIPVFPLSQSPLVSTDLHDMPVGAMANVCKFARASGVEVYAPIPREIILNVARLPPVEPARLEIRLLEFYRDNSELSTTSVISNTNEVNCAKNRTDLNLDPVDRDPDPRCQKLLNIIRMYIIGNRLRFCSIHATFRNKMNKRQ</sequence>
<dbReference type="Proteomes" id="UP000054928">
    <property type="component" value="Unassembled WGS sequence"/>
</dbReference>
<accession>A0A0P1AXI9</accession>
<dbReference type="OrthoDB" id="21470at2759"/>
<keyword evidence="3" id="KW-1185">Reference proteome</keyword>
<dbReference type="PANTHER" id="PTHR12323">
    <property type="entry name" value="SR-RELATED CTD ASSOCIATED FACTOR 6"/>
    <property type="match status" value="1"/>
</dbReference>
<proteinExistence type="predicted"/>
<dbReference type="PANTHER" id="PTHR12323:SF0">
    <property type="entry name" value="CALCIUM HOMEOSTASIS ENDOPLASMIC RETICULUM PROTEIN"/>
    <property type="match status" value="1"/>
</dbReference>
<dbReference type="SUPFAM" id="SSF109905">
    <property type="entry name" value="Surp module (SWAP domain)"/>
    <property type="match status" value="1"/>
</dbReference>
<evidence type="ECO:0000259" key="1">
    <source>
        <dbReference type="PROSITE" id="PS50128"/>
    </source>
</evidence>
<reference evidence="3" key="1">
    <citation type="submission" date="2014-09" db="EMBL/GenBank/DDBJ databases">
        <authorList>
            <person name="Sharma Rahul"/>
            <person name="Thines Marco"/>
        </authorList>
    </citation>
    <scope>NUCLEOTIDE SEQUENCE [LARGE SCALE GENOMIC DNA]</scope>
</reference>